<accession>A0AAD6M5B7</accession>
<name>A0AAD6M5B7_9ROSI</name>
<keyword evidence="3" id="KW-1185">Reference proteome</keyword>
<evidence type="ECO:0000313" key="2">
    <source>
        <dbReference type="EMBL" id="KAJ6979165.1"/>
    </source>
</evidence>
<sequence length="33" mass="3605">MVLVQTGQLDEVTGKQPEPTSQSSHPMDHSALR</sequence>
<evidence type="ECO:0000313" key="3">
    <source>
        <dbReference type="Proteomes" id="UP001164929"/>
    </source>
</evidence>
<evidence type="ECO:0000256" key="1">
    <source>
        <dbReference type="SAM" id="MobiDB-lite"/>
    </source>
</evidence>
<organism evidence="2 3">
    <name type="scientific">Populus alba x Populus x berolinensis</name>
    <dbReference type="NCBI Taxonomy" id="444605"/>
    <lineage>
        <taxon>Eukaryota</taxon>
        <taxon>Viridiplantae</taxon>
        <taxon>Streptophyta</taxon>
        <taxon>Embryophyta</taxon>
        <taxon>Tracheophyta</taxon>
        <taxon>Spermatophyta</taxon>
        <taxon>Magnoliopsida</taxon>
        <taxon>eudicotyledons</taxon>
        <taxon>Gunneridae</taxon>
        <taxon>Pentapetalae</taxon>
        <taxon>rosids</taxon>
        <taxon>fabids</taxon>
        <taxon>Malpighiales</taxon>
        <taxon>Salicaceae</taxon>
        <taxon>Saliceae</taxon>
        <taxon>Populus</taxon>
    </lineage>
</organism>
<gene>
    <name evidence="2" type="ORF">NC653_027349</name>
</gene>
<dbReference type="Proteomes" id="UP001164929">
    <property type="component" value="Chromosome 11"/>
</dbReference>
<comment type="caution">
    <text evidence="2">The sequence shown here is derived from an EMBL/GenBank/DDBJ whole genome shotgun (WGS) entry which is preliminary data.</text>
</comment>
<feature type="region of interest" description="Disordered" evidence="1">
    <location>
        <begin position="1"/>
        <end position="33"/>
    </location>
</feature>
<dbReference type="EMBL" id="JAQIZT010000011">
    <property type="protein sequence ID" value="KAJ6979165.1"/>
    <property type="molecule type" value="Genomic_DNA"/>
</dbReference>
<reference evidence="2" key="1">
    <citation type="journal article" date="2023" name="Mol. Ecol. Resour.">
        <title>Chromosome-level genome assembly of a triploid poplar Populus alba 'Berolinensis'.</title>
        <authorList>
            <person name="Chen S."/>
            <person name="Yu Y."/>
            <person name="Wang X."/>
            <person name="Wang S."/>
            <person name="Zhang T."/>
            <person name="Zhou Y."/>
            <person name="He R."/>
            <person name="Meng N."/>
            <person name="Wang Y."/>
            <person name="Liu W."/>
            <person name="Liu Z."/>
            <person name="Liu J."/>
            <person name="Guo Q."/>
            <person name="Huang H."/>
            <person name="Sederoff R.R."/>
            <person name="Wang G."/>
            <person name="Qu G."/>
            <person name="Chen S."/>
        </authorList>
    </citation>
    <scope>NUCLEOTIDE SEQUENCE</scope>
    <source>
        <strain evidence="2">SC-2020</strain>
    </source>
</reference>
<dbReference type="AlphaFoldDB" id="A0AAD6M5B7"/>
<protein>
    <submittedName>
        <fullName evidence="2">Uncharacterized protein</fullName>
    </submittedName>
</protein>
<proteinExistence type="predicted"/>